<comment type="caution">
    <text evidence="1">The sequence shown here is derived from an EMBL/GenBank/DDBJ whole genome shotgun (WGS) entry which is preliminary data.</text>
</comment>
<evidence type="ECO:0000313" key="1">
    <source>
        <dbReference type="EMBL" id="KAJ0182361.1"/>
    </source>
</evidence>
<proteinExistence type="predicted"/>
<dbReference type="EMBL" id="CM034389">
    <property type="protein sequence ID" value="KAJ0182361.1"/>
    <property type="molecule type" value="Genomic_DNA"/>
</dbReference>
<dbReference type="Proteomes" id="UP000824533">
    <property type="component" value="Linkage Group LG03"/>
</dbReference>
<keyword evidence="2" id="KW-1185">Reference proteome</keyword>
<name>A0ACC1DEW6_9NEOP</name>
<organism evidence="1 2">
    <name type="scientific">Dendrolimus kikuchii</name>
    <dbReference type="NCBI Taxonomy" id="765133"/>
    <lineage>
        <taxon>Eukaryota</taxon>
        <taxon>Metazoa</taxon>
        <taxon>Ecdysozoa</taxon>
        <taxon>Arthropoda</taxon>
        <taxon>Hexapoda</taxon>
        <taxon>Insecta</taxon>
        <taxon>Pterygota</taxon>
        <taxon>Neoptera</taxon>
        <taxon>Endopterygota</taxon>
        <taxon>Lepidoptera</taxon>
        <taxon>Glossata</taxon>
        <taxon>Ditrysia</taxon>
        <taxon>Bombycoidea</taxon>
        <taxon>Lasiocampidae</taxon>
        <taxon>Dendrolimus</taxon>
    </lineage>
</organism>
<reference evidence="1 2" key="1">
    <citation type="journal article" date="2021" name="Front. Genet.">
        <title>Chromosome-Level Genome Assembly Reveals Significant Gene Expansion in the Toll and IMD Signaling Pathways of Dendrolimus kikuchii.</title>
        <authorList>
            <person name="Zhou J."/>
            <person name="Wu P."/>
            <person name="Xiong Z."/>
            <person name="Liu N."/>
            <person name="Zhao N."/>
            <person name="Ji M."/>
            <person name="Qiu Y."/>
            <person name="Yang B."/>
        </authorList>
    </citation>
    <scope>NUCLEOTIDE SEQUENCE [LARGE SCALE GENOMIC DNA]</scope>
    <source>
        <strain evidence="1">Ann1</strain>
    </source>
</reference>
<gene>
    <name evidence="1" type="ORF">K1T71_001730</name>
</gene>
<evidence type="ECO:0000313" key="2">
    <source>
        <dbReference type="Proteomes" id="UP000824533"/>
    </source>
</evidence>
<accession>A0ACC1DEW6</accession>
<protein>
    <submittedName>
        <fullName evidence="1">Uncharacterized protein</fullName>
    </submittedName>
</protein>
<sequence>MDLENIAEYARGKDISDPSCLDKVLIYLERLKEEDENFMQKYELPDKLISFARWKNQNRASRRKSPVEHARRYLISYLARGLERTLFQVYRHILTYYGCPNKKAYQSYELKIMEICFQQYPTRAVTCLSIVLGREPRGIYKQLEAKFDGKLEKKRLKWTLPLATKFLNLLLKYTELPLEQLKNAKIDKSVWLKMQNDMDHHYVYLYSFWYEYLHVQIFLKSDVKLSKLKKKIFKIIRDSNYKIWSDIRWKDLLNHFPDAFTHRFLYKLCSNICRRYPNYLTAPLQDVVEHGLRRSKLYRIRNRRLKTVKLNDEGNLEYVKYSNTEE</sequence>